<dbReference type="PANTHER" id="PTHR33478:SF1">
    <property type="entry name" value="EXTRACELLULAR METALLOPROTEINASE MEP"/>
    <property type="match status" value="1"/>
</dbReference>
<evidence type="ECO:0000256" key="3">
    <source>
        <dbReference type="ARBA" id="ARBA00006006"/>
    </source>
</evidence>
<dbReference type="SUPFAM" id="SSF52025">
    <property type="entry name" value="PA domain"/>
    <property type="match status" value="1"/>
</dbReference>
<accession>A0ABN1K0A0</accession>
<feature type="signal peptide" evidence="12">
    <location>
        <begin position="1"/>
        <end position="20"/>
    </location>
</feature>
<evidence type="ECO:0000256" key="9">
    <source>
        <dbReference type="ARBA" id="ARBA00022833"/>
    </source>
</evidence>
<proteinExistence type="inferred from homology"/>
<evidence type="ECO:0000313" key="17">
    <source>
        <dbReference type="Proteomes" id="UP001500185"/>
    </source>
</evidence>
<evidence type="ECO:0000256" key="7">
    <source>
        <dbReference type="ARBA" id="ARBA00022729"/>
    </source>
</evidence>
<evidence type="ECO:0000256" key="5">
    <source>
        <dbReference type="ARBA" id="ARBA00022670"/>
    </source>
</evidence>
<keyword evidence="11" id="KW-0865">Zymogen</keyword>
<keyword evidence="8" id="KW-0378">Hydrolase</keyword>
<dbReference type="Pfam" id="PF02225">
    <property type="entry name" value="PA"/>
    <property type="match status" value="1"/>
</dbReference>
<evidence type="ECO:0000256" key="8">
    <source>
        <dbReference type="ARBA" id="ARBA00022801"/>
    </source>
</evidence>
<organism evidence="16 17">
    <name type="scientific">Psychroflexus lacisalsi</name>
    <dbReference type="NCBI Taxonomy" id="503928"/>
    <lineage>
        <taxon>Bacteria</taxon>
        <taxon>Pseudomonadati</taxon>
        <taxon>Bacteroidota</taxon>
        <taxon>Flavobacteriia</taxon>
        <taxon>Flavobacteriales</taxon>
        <taxon>Flavobacteriaceae</taxon>
        <taxon>Psychroflexus</taxon>
    </lineage>
</organism>
<dbReference type="Proteomes" id="UP001500185">
    <property type="component" value="Unassembled WGS sequence"/>
</dbReference>
<protein>
    <submittedName>
        <fullName evidence="16">T9SS-dependent M36 family metallopeptidase</fullName>
    </submittedName>
</protein>
<dbReference type="SUPFAM" id="SSF55486">
    <property type="entry name" value="Metalloproteases ('zincins'), catalytic domain"/>
    <property type="match status" value="1"/>
</dbReference>
<evidence type="ECO:0000256" key="11">
    <source>
        <dbReference type="ARBA" id="ARBA00023145"/>
    </source>
</evidence>
<comment type="cofactor">
    <cofactor evidence="1">
        <name>Zn(2+)</name>
        <dbReference type="ChEBI" id="CHEBI:29105"/>
    </cofactor>
</comment>
<name>A0ABN1K0A0_9FLAO</name>
<dbReference type="NCBIfam" id="TIGR04183">
    <property type="entry name" value="Por_Secre_tail"/>
    <property type="match status" value="1"/>
</dbReference>
<sequence length="864" mass="94391">MKLKLPFFLFLSIIFFQLNAQSEIDIIKAYLEQGISKNLISTDDLADLDISSQHFSKSTNVEHVYVQQTYQGIPIFNALGNFALQGGKVKFATYNFTFNLKTNISNKKPSLSPQEALIAATTQLGIQKPNKINVLKSNSKEDLLLSKSGISIDEIPVKLVYQKSKEGFLSLAWDMSIHMVDGSHWWSLRVDAINGRILEKNDWMVSCDFDHSSIADKKLRTSFTHNAFQNLTSTFMLGSSYNVFPYPVESPNHGLREIVSNPEDLLFSPFGWHDTDGVEGAEYTITRGNNVHAYEDIANENIEGYSPDGGESLNFNFPLDLNRQPQFNQAAAITNLFYWNNIVHDMWANYGFDESSGNFQQTNYNGRGLGNDYVRAEAQDGDGLNNANFATPPDGSRPRMQMFLWSPSGPLIEPLSITDPSNLAGGYNGVAAAFGPSLSSRPVSREFALALDEDSSSDPLDACGELLNATVLNRKIVIIRRGECAFASKIEKAQAAGASAVIMVNNVAGEPIIMGGDDTGITIPSIMLSQADGEMIIQALQNDEVVLGSLANNGPYEVDGDFDNGIIAHEYGHGISNRLTGGASEADCLTNAEQMGEGWSDWLGLMMTISDGDIATEGRGIGTFATSQSIEGVGIRPFRYSTSTDINPATYGLTNNLDLSQPHGIGFVWASMLWDLNWALIERYGFDSNLYTGTGGNNINMQLVIDGMKLQACSPGFIDARDAILEADLLANGGANQCLIWEVFAKRGLGWSAKQGDTDNREDQEEAFDLPPSGVLNCSLSNESFGFDSFGIYPNPAQESFSLSLTNGNLANAQVDIYDMTGKLILSKTSDNNQKVDIQTLNSGVFIIMVESGSKTYTKKLIVQ</sequence>
<dbReference type="Pfam" id="PF02128">
    <property type="entry name" value="Peptidase_M36"/>
    <property type="match status" value="1"/>
</dbReference>
<dbReference type="Pfam" id="PF18962">
    <property type="entry name" value="Por_Secre_tail"/>
    <property type="match status" value="1"/>
</dbReference>
<dbReference type="InterPro" id="IPR003137">
    <property type="entry name" value="PA_domain"/>
</dbReference>
<evidence type="ECO:0000259" key="14">
    <source>
        <dbReference type="Pfam" id="PF07504"/>
    </source>
</evidence>
<dbReference type="Pfam" id="PF07504">
    <property type="entry name" value="FTP"/>
    <property type="match status" value="1"/>
</dbReference>
<evidence type="ECO:0000256" key="10">
    <source>
        <dbReference type="ARBA" id="ARBA00023049"/>
    </source>
</evidence>
<evidence type="ECO:0000256" key="2">
    <source>
        <dbReference type="ARBA" id="ARBA00004613"/>
    </source>
</evidence>
<evidence type="ECO:0000256" key="6">
    <source>
        <dbReference type="ARBA" id="ARBA00022723"/>
    </source>
</evidence>
<dbReference type="Gene3D" id="1.10.390.10">
    <property type="entry name" value="Neutral Protease Domain 2"/>
    <property type="match status" value="1"/>
</dbReference>
<keyword evidence="17" id="KW-1185">Reference proteome</keyword>
<evidence type="ECO:0000313" key="16">
    <source>
        <dbReference type="EMBL" id="GAA0751086.1"/>
    </source>
</evidence>
<keyword evidence="9" id="KW-0862">Zinc</keyword>
<keyword evidence="4" id="KW-0964">Secreted</keyword>
<dbReference type="PANTHER" id="PTHR33478">
    <property type="entry name" value="EXTRACELLULAR METALLOPROTEINASE MEP"/>
    <property type="match status" value="1"/>
</dbReference>
<gene>
    <name evidence="16" type="ORF">GCM10009433_00710</name>
</gene>
<keyword evidence="5" id="KW-0645">Protease</keyword>
<dbReference type="RefSeq" id="WP_224455359.1">
    <property type="nucleotide sequence ID" value="NZ_BAAAGG010000001.1"/>
</dbReference>
<evidence type="ECO:0000259" key="13">
    <source>
        <dbReference type="Pfam" id="PF02225"/>
    </source>
</evidence>
<feature type="domain" description="Secretion system C-terminal sorting" evidence="15">
    <location>
        <begin position="792"/>
        <end position="863"/>
    </location>
</feature>
<dbReference type="CDD" id="cd09596">
    <property type="entry name" value="M36"/>
    <property type="match status" value="1"/>
</dbReference>
<dbReference type="InterPro" id="IPR001842">
    <property type="entry name" value="Peptidase_M36"/>
</dbReference>
<feature type="domain" description="PA" evidence="13">
    <location>
        <begin position="471"/>
        <end position="536"/>
    </location>
</feature>
<dbReference type="InterPro" id="IPR026444">
    <property type="entry name" value="Secre_tail"/>
</dbReference>
<dbReference type="NCBIfam" id="NF038113">
    <property type="entry name" value="T9SSA_dep_M36"/>
    <property type="match status" value="1"/>
</dbReference>
<comment type="subcellular location">
    <subcellularLocation>
        <location evidence="2">Secreted</location>
    </subcellularLocation>
</comment>
<dbReference type="Gene3D" id="3.50.30.30">
    <property type="match status" value="1"/>
</dbReference>
<dbReference type="InterPro" id="IPR011096">
    <property type="entry name" value="FTP_domain"/>
</dbReference>
<keyword evidence="7 12" id="KW-0732">Signal</keyword>
<dbReference type="CDD" id="cd04818">
    <property type="entry name" value="PA_subtilisin_1"/>
    <property type="match status" value="1"/>
</dbReference>
<feature type="domain" description="FTP" evidence="14">
    <location>
        <begin position="50"/>
        <end position="91"/>
    </location>
</feature>
<dbReference type="InterPro" id="IPR050371">
    <property type="entry name" value="Fungal_virulence_M36"/>
</dbReference>
<evidence type="ECO:0000256" key="1">
    <source>
        <dbReference type="ARBA" id="ARBA00001947"/>
    </source>
</evidence>
<keyword evidence="6" id="KW-0479">Metal-binding</keyword>
<comment type="similarity">
    <text evidence="3">Belongs to the peptidase M36 family.</text>
</comment>
<dbReference type="EMBL" id="BAAAGG010000001">
    <property type="protein sequence ID" value="GAA0751086.1"/>
    <property type="molecule type" value="Genomic_DNA"/>
</dbReference>
<keyword evidence="10" id="KW-0482">Metalloprotease</keyword>
<dbReference type="InterPro" id="IPR027268">
    <property type="entry name" value="Peptidase_M4/M1_CTD_sf"/>
</dbReference>
<evidence type="ECO:0000256" key="4">
    <source>
        <dbReference type="ARBA" id="ARBA00022525"/>
    </source>
</evidence>
<dbReference type="InterPro" id="IPR046450">
    <property type="entry name" value="PA_dom_sf"/>
</dbReference>
<comment type="caution">
    <text evidence="16">The sequence shown here is derived from an EMBL/GenBank/DDBJ whole genome shotgun (WGS) entry which is preliminary data.</text>
</comment>
<evidence type="ECO:0000259" key="15">
    <source>
        <dbReference type="Pfam" id="PF18962"/>
    </source>
</evidence>
<feature type="chain" id="PRO_5047239262" evidence="12">
    <location>
        <begin position="21"/>
        <end position="864"/>
    </location>
</feature>
<reference evidence="16 17" key="1">
    <citation type="journal article" date="2019" name="Int. J. Syst. Evol. Microbiol.">
        <title>The Global Catalogue of Microorganisms (GCM) 10K type strain sequencing project: providing services to taxonomists for standard genome sequencing and annotation.</title>
        <authorList>
            <consortium name="The Broad Institute Genomics Platform"/>
            <consortium name="The Broad Institute Genome Sequencing Center for Infectious Disease"/>
            <person name="Wu L."/>
            <person name="Ma J."/>
        </authorList>
    </citation>
    <scope>NUCLEOTIDE SEQUENCE [LARGE SCALE GENOMIC DNA]</scope>
    <source>
        <strain evidence="16 17">JCM 16231</strain>
    </source>
</reference>
<evidence type="ECO:0000256" key="12">
    <source>
        <dbReference type="SAM" id="SignalP"/>
    </source>
</evidence>
<dbReference type="Gene3D" id="3.10.170.10">
    <property type="match status" value="1"/>
</dbReference>